<feature type="signal peptide" evidence="1">
    <location>
        <begin position="1"/>
        <end position="23"/>
    </location>
</feature>
<name>A0ABT1RAL9_9HYPH</name>
<protein>
    <submittedName>
        <fullName evidence="2">Uncharacterized protein</fullName>
    </submittedName>
</protein>
<dbReference type="Proteomes" id="UP000996601">
    <property type="component" value="Unassembled WGS sequence"/>
</dbReference>
<proteinExistence type="predicted"/>
<evidence type="ECO:0000313" key="2">
    <source>
        <dbReference type="EMBL" id="MCQ4632244.1"/>
    </source>
</evidence>
<dbReference type="RefSeq" id="WP_256118877.1">
    <property type="nucleotide sequence ID" value="NZ_WHSB02000007.1"/>
</dbReference>
<gene>
    <name evidence="2" type="ORF">GB927_019490</name>
</gene>
<reference evidence="2" key="1">
    <citation type="submission" date="2021-07" db="EMBL/GenBank/DDBJ databases">
        <title>Shinella sp. nov., a novel member of the genus Shinella from water.</title>
        <authorList>
            <person name="Deng Y."/>
        </authorList>
    </citation>
    <scope>NUCLEOTIDE SEQUENCE</scope>
    <source>
        <strain evidence="2">CPCC 100929</strain>
    </source>
</reference>
<keyword evidence="3" id="KW-1185">Reference proteome</keyword>
<dbReference type="EMBL" id="WHSB02000007">
    <property type="protein sequence ID" value="MCQ4632244.1"/>
    <property type="molecule type" value="Genomic_DNA"/>
</dbReference>
<feature type="chain" id="PRO_5046113572" evidence="1">
    <location>
        <begin position="24"/>
        <end position="157"/>
    </location>
</feature>
<evidence type="ECO:0000256" key="1">
    <source>
        <dbReference type="SAM" id="SignalP"/>
    </source>
</evidence>
<keyword evidence="1" id="KW-0732">Signal</keyword>
<organism evidence="2 3">
    <name type="scientific">Shinella lacus</name>
    <dbReference type="NCBI Taxonomy" id="2654216"/>
    <lineage>
        <taxon>Bacteria</taxon>
        <taxon>Pseudomonadati</taxon>
        <taxon>Pseudomonadota</taxon>
        <taxon>Alphaproteobacteria</taxon>
        <taxon>Hyphomicrobiales</taxon>
        <taxon>Rhizobiaceae</taxon>
        <taxon>Shinella</taxon>
    </lineage>
</organism>
<accession>A0ABT1RAL9</accession>
<comment type="caution">
    <text evidence="2">The sequence shown here is derived from an EMBL/GenBank/DDBJ whole genome shotgun (WGS) entry which is preliminary data.</text>
</comment>
<sequence length="157" mass="16474">MIVFKHSLPVIAGLCLLATGAIAQTQVGDAQMLGVTGTCEALVVGKQQFSDSCSEKLLNVSYPNGRVGFYFVLEDSRIITFSGMDGANPTPDSDVIDLDKVIVSRKDTPDTPDVFPAKGTCGFGNPMKGAMTVSCEGTLSDGQAFSARFTTDGKPPT</sequence>
<evidence type="ECO:0000313" key="3">
    <source>
        <dbReference type="Proteomes" id="UP000996601"/>
    </source>
</evidence>